<dbReference type="EMBL" id="LFYR01000845">
    <property type="protein sequence ID" value="KMZ68307.1"/>
    <property type="molecule type" value="Genomic_DNA"/>
</dbReference>
<evidence type="ECO:0000313" key="9">
    <source>
        <dbReference type="Proteomes" id="UP000036987"/>
    </source>
</evidence>
<evidence type="ECO:0000256" key="3">
    <source>
        <dbReference type="ARBA" id="ARBA00022946"/>
    </source>
</evidence>
<comment type="similarity">
    <text evidence="2">Belongs to the complex I LYR family.</text>
</comment>
<comment type="caution">
    <text evidence="8">The sequence shown here is derived from an EMBL/GenBank/DDBJ whole genome shotgun (WGS) entry which is preliminary data.</text>
</comment>
<evidence type="ECO:0000256" key="2">
    <source>
        <dbReference type="ARBA" id="ARBA00009508"/>
    </source>
</evidence>
<keyword evidence="9" id="KW-1185">Reference proteome</keyword>
<proteinExistence type="inferred from homology"/>
<dbReference type="AlphaFoldDB" id="A0A0K9PJ98"/>
<evidence type="ECO:0000256" key="1">
    <source>
        <dbReference type="ARBA" id="ARBA00004173"/>
    </source>
</evidence>
<comment type="function">
    <text evidence="6">Involved in efficient integration of the N-module into mitochondrial respiratory chain complex I.</text>
</comment>
<name>A0A0K9PJ98_ZOSMR</name>
<dbReference type="PANTHER" id="PTHR13675:SF0">
    <property type="entry name" value="LYR MOTIF-CONTAINING PROTEIN 2"/>
    <property type="match status" value="1"/>
</dbReference>
<gene>
    <name evidence="8" type="ORF">ZOSMA_241G00290</name>
</gene>
<evidence type="ECO:0000256" key="5">
    <source>
        <dbReference type="ARBA" id="ARBA00026235"/>
    </source>
</evidence>
<dbReference type="PANTHER" id="PTHR13675">
    <property type="entry name" value="LYR MOTIF-CONTAINING PROTEIN 2"/>
    <property type="match status" value="1"/>
</dbReference>
<sequence length="81" mass="9576">MDLQAFIVRARVLKLYRDALRVCRHAPPHTRAELRQTVRAEMEKNRVCSDKQKLRFLISEGMRRLKELQEMLDMAGTSPYC</sequence>
<dbReference type="CDD" id="cd20262">
    <property type="entry name" value="Complex1_LYR_LYRM2"/>
    <property type="match status" value="1"/>
</dbReference>
<evidence type="ECO:0000256" key="4">
    <source>
        <dbReference type="ARBA" id="ARBA00023128"/>
    </source>
</evidence>
<comment type="subcellular location">
    <subcellularLocation>
        <location evidence="1">Mitochondrion</location>
    </subcellularLocation>
</comment>
<protein>
    <recommendedName>
        <fullName evidence="5">LYR motif-containing protein 2</fullName>
    </recommendedName>
</protein>
<feature type="domain" description="Complex 1 LYR protein" evidence="7">
    <location>
        <begin position="11"/>
        <end position="67"/>
    </location>
</feature>
<dbReference type="InterPro" id="IPR008011">
    <property type="entry name" value="Complex1_LYR_dom"/>
</dbReference>
<dbReference type="OrthoDB" id="74240at2759"/>
<keyword evidence="3" id="KW-0809">Transit peptide</keyword>
<reference evidence="9" key="1">
    <citation type="journal article" date="2016" name="Nature">
        <title>The genome of the seagrass Zostera marina reveals angiosperm adaptation to the sea.</title>
        <authorList>
            <person name="Olsen J.L."/>
            <person name="Rouze P."/>
            <person name="Verhelst B."/>
            <person name="Lin Y.-C."/>
            <person name="Bayer T."/>
            <person name="Collen J."/>
            <person name="Dattolo E."/>
            <person name="De Paoli E."/>
            <person name="Dittami S."/>
            <person name="Maumus F."/>
            <person name="Michel G."/>
            <person name="Kersting A."/>
            <person name="Lauritano C."/>
            <person name="Lohaus R."/>
            <person name="Toepel M."/>
            <person name="Tonon T."/>
            <person name="Vanneste K."/>
            <person name="Amirebrahimi M."/>
            <person name="Brakel J."/>
            <person name="Bostroem C."/>
            <person name="Chovatia M."/>
            <person name="Grimwood J."/>
            <person name="Jenkins J.W."/>
            <person name="Jueterbock A."/>
            <person name="Mraz A."/>
            <person name="Stam W.T."/>
            <person name="Tice H."/>
            <person name="Bornberg-Bauer E."/>
            <person name="Green P.J."/>
            <person name="Pearson G.A."/>
            <person name="Procaccini G."/>
            <person name="Duarte C.M."/>
            <person name="Schmutz J."/>
            <person name="Reusch T.B.H."/>
            <person name="Van de Peer Y."/>
        </authorList>
    </citation>
    <scope>NUCLEOTIDE SEQUENCE [LARGE SCALE GENOMIC DNA]</scope>
    <source>
        <strain evidence="9">cv. Finnish</strain>
    </source>
</reference>
<dbReference type="Pfam" id="PF05347">
    <property type="entry name" value="Complex1_LYR"/>
    <property type="match status" value="1"/>
</dbReference>
<evidence type="ECO:0000256" key="6">
    <source>
        <dbReference type="ARBA" id="ARBA00044735"/>
    </source>
</evidence>
<accession>A0A0K9PJ98</accession>
<dbReference type="Proteomes" id="UP000036987">
    <property type="component" value="Unassembled WGS sequence"/>
</dbReference>
<dbReference type="GO" id="GO:0005739">
    <property type="term" value="C:mitochondrion"/>
    <property type="evidence" value="ECO:0000318"/>
    <property type="project" value="GO_Central"/>
</dbReference>
<keyword evidence="4" id="KW-0496">Mitochondrion</keyword>
<dbReference type="InterPro" id="IPR045293">
    <property type="entry name" value="Complex1_LYR_LYRM2"/>
</dbReference>
<organism evidence="8 9">
    <name type="scientific">Zostera marina</name>
    <name type="common">Eelgrass</name>
    <dbReference type="NCBI Taxonomy" id="29655"/>
    <lineage>
        <taxon>Eukaryota</taxon>
        <taxon>Viridiplantae</taxon>
        <taxon>Streptophyta</taxon>
        <taxon>Embryophyta</taxon>
        <taxon>Tracheophyta</taxon>
        <taxon>Spermatophyta</taxon>
        <taxon>Magnoliopsida</taxon>
        <taxon>Liliopsida</taxon>
        <taxon>Zosteraceae</taxon>
        <taxon>Zostera</taxon>
    </lineage>
</organism>
<evidence type="ECO:0000259" key="7">
    <source>
        <dbReference type="Pfam" id="PF05347"/>
    </source>
</evidence>
<evidence type="ECO:0000313" key="8">
    <source>
        <dbReference type="EMBL" id="KMZ68307.1"/>
    </source>
</evidence>
<dbReference type="OMA" id="HCNDKQR"/>